<gene>
    <name evidence="7" type="ORF">PR048_019766</name>
</gene>
<evidence type="ECO:0000256" key="1">
    <source>
        <dbReference type="ARBA" id="ARBA00022723"/>
    </source>
</evidence>
<feature type="region of interest" description="Disordered" evidence="5">
    <location>
        <begin position="1"/>
        <end position="31"/>
    </location>
</feature>
<feature type="compositionally biased region" description="Basic and acidic residues" evidence="5">
    <location>
        <begin position="268"/>
        <end position="280"/>
    </location>
</feature>
<keyword evidence="8" id="KW-1185">Reference proteome</keyword>
<feature type="compositionally biased region" description="Polar residues" evidence="5">
    <location>
        <begin position="924"/>
        <end position="935"/>
    </location>
</feature>
<evidence type="ECO:0000256" key="3">
    <source>
        <dbReference type="ARBA" id="ARBA00022833"/>
    </source>
</evidence>
<dbReference type="EMBL" id="JARBHB010000007">
    <property type="protein sequence ID" value="KAJ8879160.1"/>
    <property type="molecule type" value="Genomic_DNA"/>
</dbReference>
<reference evidence="7 8" key="1">
    <citation type="submission" date="2023-02" db="EMBL/GenBank/DDBJ databases">
        <title>LHISI_Scaffold_Assembly.</title>
        <authorList>
            <person name="Stuart O.P."/>
            <person name="Cleave R."/>
            <person name="Magrath M.J.L."/>
            <person name="Mikheyev A.S."/>
        </authorList>
    </citation>
    <scope>NUCLEOTIDE SEQUENCE [LARGE SCALE GENOMIC DNA]</scope>
    <source>
        <strain evidence="7">Daus_M_001</strain>
        <tissue evidence="7">Leg muscle</tissue>
    </source>
</reference>
<feature type="compositionally biased region" description="Basic and acidic residues" evidence="5">
    <location>
        <begin position="1"/>
        <end position="12"/>
    </location>
</feature>
<keyword evidence="3" id="KW-0862">Zinc</keyword>
<evidence type="ECO:0000259" key="6">
    <source>
        <dbReference type="Pfam" id="PF05485"/>
    </source>
</evidence>
<evidence type="ECO:0000313" key="8">
    <source>
        <dbReference type="Proteomes" id="UP001159363"/>
    </source>
</evidence>
<feature type="domain" description="THAP-type" evidence="6">
    <location>
        <begin position="233"/>
        <end position="275"/>
    </location>
</feature>
<feature type="compositionally biased region" description="Acidic residues" evidence="5">
    <location>
        <begin position="486"/>
        <end position="498"/>
    </location>
</feature>
<dbReference type="Pfam" id="PF05485">
    <property type="entry name" value="THAP"/>
    <property type="match status" value="1"/>
</dbReference>
<comment type="caution">
    <text evidence="7">The sequence shown here is derived from an EMBL/GenBank/DDBJ whole genome shotgun (WGS) entry which is preliminary data.</text>
</comment>
<organism evidence="7 8">
    <name type="scientific">Dryococelus australis</name>
    <dbReference type="NCBI Taxonomy" id="614101"/>
    <lineage>
        <taxon>Eukaryota</taxon>
        <taxon>Metazoa</taxon>
        <taxon>Ecdysozoa</taxon>
        <taxon>Arthropoda</taxon>
        <taxon>Hexapoda</taxon>
        <taxon>Insecta</taxon>
        <taxon>Pterygota</taxon>
        <taxon>Neoptera</taxon>
        <taxon>Polyneoptera</taxon>
        <taxon>Phasmatodea</taxon>
        <taxon>Verophasmatodea</taxon>
        <taxon>Anareolatae</taxon>
        <taxon>Phasmatidae</taxon>
        <taxon>Eurycanthinae</taxon>
        <taxon>Dryococelus</taxon>
    </lineage>
</organism>
<dbReference type="InterPro" id="IPR006612">
    <property type="entry name" value="THAP_Znf"/>
</dbReference>
<dbReference type="Proteomes" id="UP001159363">
    <property type="component" value="Chromosome 6"/>
</dbReference>
<feature type="compositionally biased region" description="Polar residues" evidence="5">
    <location>
        <begin position="281"/>
        <end position="300"/>
    </location>
</feature>
<sequence length="1009" mass="113795">MRGWERTGDPRENPLASDIVRHDSHVRESRGDQAVNRTRFTSVEGQDWEFENPTKALTVSGHLDLHEIKRNEGGGRWAWPRPPTPATGSLCAWDAIPARNTHSRTALSRSQDAAASSLTRRTVCRGRLRGVWLIHAGDSLTRRRDAWRPRRERGMASTKRNPSDDRAVAKYEKILLTKPVSSGLLDQLCAAPAEYGQLGRSASSDAIFPPTAATFVEYFNDLRYLTNMAQYWIVPQCTNKAKMKGISFCSIPNDVNIRKQWLHKIRRDDRRSKKISDTMRETTSTHQESTDNSQPSLELPQQSTSGLVCLLAACEIKITADDIEELQPLREELCRQCAIPLRESPDCRAWRVLFQSAGCFAILEGWKMRACRAYGCSNRPIWVNYVSSKGYISTDFQTIANHRKAHYKLTDYDETQKLKMKLLREENLQGHKLKPGTIPTVTTIEKSIGESSSIAGTNTSDYNDRAKIYAIKKHNMSDTDSNISDTDNENVEGNEEGEVGETEIEYPFVSWTYLQALFQSGLELRSIIAVLDHNWNINKDRVGVRTQFSKSSRSWVIRNKYQVSNDGYKKEIMRIIRNLLESGSRRISAEPEVLDLSLPKNIAPTSCPSIGISNYSLKPDFVEKSINKPEFSDLDGRVSATSDNTPHVSLCQASRNRIPLERASRKKSSDTHKTPCDRVKRCGERKIYIKVSERSEPYILNSFLSHLWTALFVHVHLSPLGFEFLLQGPDGGLNLVQSCYPVCPKKEGTPVDKNTETYTLLVTWQNNHGQAHKTTTQNGMTQSRVHFIIVFRFNIFEMERRVQYCSEADAIASTQRKTHLENFDTISSNFSPITSGSEIVAGSDLFWGGAFDGSSGMFTAGIFDRKIPSIFVRIVQLFNHRGHVAVNNRVLPPPGGGGCCVHPCGALSYVPALFTEVSGAPASRNCSKTRPSSPTDNRRRGVRPPFRSPPLVRTYHYPRKHRRRPRQSAVLRTVPNRGVDKYCPTKLTKDLVTVVAFSTTRIELPCHED</sequence>
<keyword evidence="1" id="KW-0479">Metal-binding</keyword>
<feature type="region of interest" description="Disordered" evidence="5">
    <location>
        <begin position="268"/>
        <end position="300"/>
    </location>
</feature>
<evidence type="ECO:0000313" key="7">
    <source>
        <dbReference type="EMBL" id="KAJ8879160.1"/>
    </source>
</evidence>
<keyword evidence="4" id="KW-0238">DNA-binding</keyword>
<evidence type="ECO:0000256" key="4">
    <source>
        <dbReference type="ARBA" id="ARBA00023125"/>
    </source>
</evidence>
<proteinExistence type="predicted"/>
<feature type="region of interest" description="Disordered" evidence="5">
    <location>
        <begin position="478"/>
        <end position="498"/>
    </location>
</feature>
<evidence type="ECO:0000256" key="5">
    <source>
        <dbReference type="SAM" id="MobiDB-lite"/>
    </source>
</evidence>
<name>A0ABQ9H4I0_9NEOP</name>
<feature type="compositionally biased region" description="Basic and acidic residues" evidence="5">
    <location>
        <begin position="19"/>
        <end position="31"/>
    </location>
</feature>
<accession>A0ABQ9H4I0</accession>
<feature type="region of interest" description="Disordered" evidence="5">
    <location>
        <begin position="921"/>
        <end position="953"/>
    </location>
</feature>
<evidence type="ECO:0000256" key="2">
    <source>
        <dbReference type="ARBA" id="ARBA00022771"/>
    </source>
</evidence>
<keyword evidence="2" id="KW-0863">Zinc-finger</keyword>
<protein>
    <recommendedName>
        <fullName evidence="6">THAP-type domain-containing protein</fullName>
    </recommendedName>
</protein>